<protein>
    <submittedName>
        <fullName evidence="1">Tetrapyrrole methylase</fullName>
    </submittedName>
</protein>
<evidence type="ECO:0000313" key="1">
    <source>
        <dbReference type="EMBL" id="KAK9239662.1"/>
    </source>
</evidence>
<keyword evidence="2" id="KW-1185">Reference proteome</keyword>
<comment type="caution">
    <text evidence="1">The sequence shown here is derived from an EMBL/GenBank/DDBJ whole genome shotgun (WGS) entry which is preliminary data.</text>
</comment>
<name>A0ACC3T9U8_LIPKO</name>
<reference evidence="2" key="1">
    <citation type="journal article" date="2024" name="Front. Bioeng. Biotechnol.">
        <title>Genome-scale model development and genomic sequencing of the oleaginous clade Lipomyces.</title>
        <authorList>
            <person name="Czajka J.J."/>
            <person name="Han Y."/>
            <person name="Kim J."/>
            <person name="Mondo S.J."/>
            <person name="Hofstad B.A."/>
            <person name="Robles A."/>
            <person name="Haridas S."/>
            <person name="Riley R."/>
            <person name="LaButti K."/>
            <person name="Pangilinan J."/>
            <person name="Andreopoulos W."/>
            <person name="Lipzen A."/>
            <person name="Yan J."/>
            <person name="Wang M."/>
            <person name="Ng V."/>
            <person name="Grigoriev I.V."/>
            <person name="Spatafora J.W."/>
            <person name="Magnuson J.K."/>
            <person name="Baker S.E."/>
            <person name="Pomraning K.R."/>
        </authorList>
    </citation>
    <scope>NUCLEOTIDE SEQUENCE [LARGE SCALE GENOMIC DNA]</scope>
    <source>
        <strain evidence="2">CBS 7786</strain>
    </source>
</reference>
<accession>A0ACC3T9U8</accession>
<proteinExistence type="predicted"/>
<keyword evidence="1" id="KW-0489">Methyltransferase</keyword>
<sequence>MPGLLVSQNCVSQVHLVIGTTALSLTRVGKSLECGANVILIAPKVPEPTKTLAVWEAEIRAKETLYTNFKWTQREFREDDLTSLGRDEVGNIVDAVFVALHSSSPLGPRISALCKRLRIPVNVADSPELSTFTLLSTYTDGPLQIGVTTSGQGCRIASRIRREIVASLPRDVAQACNKVGELKRKIEQDDALDLERSRSISDTQYHDVGQNDDDAVQNHKFNELVLEEETDLEKSRDMKKKQRIRWLSQVVEYYPFYQLATLSIEDLSSQYRQGSNFSTNGGLSVNTKASIALVGSGPGAPGLLTTSALAAITTADLVLADKLVPAGVLDLIPRHVETFIAKKFPGNAEAAQEELLNMGISALKEGKSVVRLKQGDPYIFGRGAEEYLFFSKHGYRPTVIPGITSALSGPLLAAISPTHREVADQVLICTGTGRKGAMPAVPEFVESRTTIFLMALHRLADVTVWLRDGGWPVDVPCAIVERASCPDQRVIRTTLEHVAEAFEAAGSRPPGILVVGRSCAVIEQIPDGQTWVIAEGCTALY</sequence>
<organism evidence="1 2">
    <name type="scientific">Lipomyces kononenkoae</name>
    <name type="common">Yeast</name>
    <dbReference type="NCBI Taxonomy" id="34357"/>
    <lineage>
        <taxon>Eukaryota</taxon>
        <taxon>Fungi</taxon>
        <taxon>Dikarya</taxon>
        <taxon>Ascomycota</taxon>
        <taxon>Saccharomycotina</taxon>
        <taxon>Lipomycetes</taxon>
        <taxon>Lipomycetales</taxon>
        <taxon>Lipomycetaceae</taxon>
        <taxon>Lipomyces</taxon>
    </lineage>
</organism>
<dbReference type="Proteomes" id="UP001433508">
    <property type="component" value="Unassembled WGS sequence"/>
</dbReference>
<keyword evidence="1" id="KW-0808">Transferase</keyword>
<evidence type="ECO:0000313" key="2">
    <source>
        <dbReference type="Proteomes" id="UP001433508"/>
    </source>
</evidence>
<dbReference type="EMBL" id="MU971344">
    <property type="protein sequence ID" value="KAK9239662.1"/>
    <property type="molecule type" value="Genomic_DNA"/>
</dbReference>
<gene>
    <name evidence="1" type="ORF">V1525DRAFT_355382</name>
</gene>